<dbReference type="Gene3D" id="3.40.50.1390">
    <property type="entry name" value="Resolvase, N-terminal catalytic domain"/>
    <property type="match status" value="1"/>
</dbReference>
<dbReference type="PROSITE" id="PS00397">
    <property type="entry name" value="RECOMBINASES_1"/>
    <property type="match status" value="1"/>
</dbReference>
<dbReference type="Gene3D" id="3.90.1750.20">
    <property type="entry name" value="Putative Large Serine Recombinase, Chain B, Domain 2"/>
    <property type="match status" value="1"/>
</dbReference>
<keyword evidence="1" id="KW-0229">DNA integration</keyword>
<keyword evidence="6" id="KW-0175">Coiled coil</keyword>
<dbReference type="SMART" id="SM00857">
    <property type="entry name" value="Resolvase"/>
    <property type="match status" value="1"/>
</dbReference>
<feature type="domain" description="Resolvase/invertase-type recombinase catalytic" evidence="7">
    <location>
        <begin position="2"/>
        <end position="147"/>
    </location>
</feature>
<dbReference type="KEGG" id="dku:Desku_0953"/>
<feature type="coiled-coil region" evidence="6">
    <location>
        <begin position="381"/>
        <end position="443"/>
    </location>
</feature>
<accession>A0AAU8P8J8</accession>
<feature type="active site" description="O-(5'-phospho-DNA)-serine intermediate" evidence="4 5">
    <location>
        <position position="10"/>
    </location>
</feature>
<evidence type="ECO:0000256" key="4">
    <source>
        <dbReference type="PIRSR" id="PIRSR606118-50"/>
    </source>
</evidence>
<dbReference type="GO" id="GO:0015074">
    <property type="term" value="P:DNA integration"/>
    <property type="evidence" value="ECO:0007669"/>
    <property type="project" value="UniProtKB-KW"/>
</dbReference>
<keyword evidence="3" id="KW-0233">DNA recombination</keyword>
<dbReference type="AlphaFoldDB" id="A0AAU8P8J8"/>
<protein>
    <submittedName>
        <fullName evidence="9">Resolvase domain protein</fullName>
    </submittedName>
</protein>
<sequence>MLAVVYVRVSTEDQVRHGYSLDAQEEACRKKAQELGATRVEVYRDEGVTGEILERPGLQAALAAVNGGAAVFIVYDPDRLSRKVEHQLLLVDMIEKAGCRLEFVTMEWQNTPEGRFFYIMRSAVAELEKEKIKVRSRLGRLRKARQGLLPFNPRTYGYRYVGDRYEIDEFQASIYHRMVDMAIRGMSTAQIARQLNKEKIPSPQGNWWHRQTVRRILRSPVYMGTLYVNQYNTEGHKAARQRGEKTTLRLRQKEEWIPVPVPPLIERGKWELLQKSLDARRKGPDGGRVRRYYLSRLLRCGYCGCSLTGGYGMSSTRRNTYRYYMCTNAWPSVRVQKRNPPACPGNRHRADVIEEAVWAKVREWLEDPEALIRDTGRDAGTGLTEKEIARIEKRLNQLDRERERAFEAYRRGLVDVEMFERAVLDIQKEKEVLSGRLAELQEAMRAAALSEQGVESLRKLACEVAERLDDLNWEEREKIIRLLVRRITVMSGELIIEARIHGTEISCGSGTNTLVRMAINLSRGDSIIRQAITPAALQPNPMLMVSACLPWVPAILNKGSILKATRGR</sequence>
<evidence type="ECO:0000313" key="10">
    <source>
        <dbReference type="Proteomes" id="UP000009229"/>
    </source>
</evidence>
<organism evidence="9 10">
    <name type="scientific">Desulfofundulus kuznetsovii (strain DSM 6115 / VKM B-1805 / 17)</name>
    <name type="common">Desulfotomaculum kuznetsovii</name>
    <dbReference type="NCBI Taxonomy" id="760568"/>
    <lineage>
        <taxon>Bacteria</taxon>
        <taxon>Bacillati</taxon>
        <taxon>Bacillota</taxon>
        <taxon>Clostridia</taxon>
        <taxon>Eubacteriales</taxon>
        <taxon>Peptococcaceae</taxon>
        <taxon>Desulfofundulus</taxon>
    </lineage>
</organism>
<dbReference type="Proteomes" id="UP000009229">
    <property type="component" value="Chromosome"/>
</dbReference>
<dbReference type="SUPFAM" id="SSF53041">
    <property type="entry name" value="Resolvase-like"/>
    <property type="match status" value="1"/>
</dbReference>
<dbReference type="PROSITE" id="PS51736">
    <property type="entry name" value="RECOMBINASES_3"/>
    <property type="match status" value="1"/>
</dbReference>
<dbReference type="InterPro" id="IPR036162">
    <property type="entry name" value="Resolvase-like_N_sf"/>
</dbReference>
<name>A0AAU8P8J8_DESK7</name>
<gene>
    <name evidence="9" type="ordered locus">Desku_0953</name>
</gene>
<dbReference type="InterPro" id="IPR050639">
    <property type="entry name" value="SSR_resolvase"/>
</dbReference>
<feature type="domain" description="Recombinase" evidence="8">
    <location>
        <begin position="155"/>
        <end position="283"/>
    </location>
</feature>
<keyword evidence="2" id="KW-0238">DNA-binding</keyword>
<reference evidence="10" key="1">
    <citation type="submission" date="2011-05" db="EMBL/GenBank/DDBJ databases">
        <title>Complete sequence of Desulfotomaculum kuznetsovii DSM 6115.</title>
        <authorList>
            <person name="Lucas S."/>
            <person name="Han J."/>
            <person name="Lapidus A."/>
            <person name="Cheng J.-F."/>
            <person name="Goodwin L."/>
            <person name="Pitluck S."/>
            <person name="Peters L."/>
            <person name="Mikhailova N."/>
            <person name="Lu M."/>
            <person name="Saunders E."/>
            <person name="Han C."/>
            <person name="Tapia R."/>
            <person name="Land M."/>
            <person name="Hauser L."/>
            <person name="Kyrpides N."/>
            <person name="Ivanova N."/>
            <person name="Pagani I."/>
            <person name="Nazina T."/>
            <person name="Ivanova A."/>
            <person name="Parshina S."/>
            <person name="Kuever J."/>
            <person name="Muyzer G."/>
            <person name="Plugge C."/>
            <person name="Stams A."/>
            <person name="Woyke T."/>
        </authorList>
    </citation>
    <scope>NUCLEOTIDE SEQUENCE [LARGE SCALE GENOMIC DNA]</scope>
    <source>
        <strain evidence="10">DSM 6115 / VKM B-1805 / 17</strain>
    </source>
</reference>
<dbReference type="PROSITE" id="PS51737">
    <property type="entry name" value="RECOMBINASE_DNA_BIND"/>
    <property type="match status" value="1"/>
</dbReference>
<evidence type="ECO:0000259" key="7">
    <source>
        <dbReference type="PROSITE" id="PS51736"/>
    </source>
</evidence>
<dbReference type="Pfam" id="PF00239">
    <property type="entry name" value="Resolvase"/>
    <property type="match status" value="1"/>
</dbReference>
<dbReference type="InterPro" id="IPR011109">
    <property type="entry name" value="DNA_bind_recombinase_dom"/>
</dbReference>
<keyword evidence="10" id="KW-1185">Reference proteome</keyword>
<dbReference type="EMBL" id="CP002770">
    <property type="protein sequence ID" value="AEG14549.1"/>
    <property type="molecule type" value="Genomic_DNA"/>
</dbReference>
<dbReference type="CDD" id="cd00338">
    <property type="entry name" value="Ser_Recombinase"/>
    <property type="match status" value="1"/>
</dbReference>
<evidence type="ECO:0000256" key="5">
    <source>
        <dbReference type="PROSITE-ProRule" id="PRU10137"/>
    </source>
</evidence>
<evidence type="ECO:0000256" key="3">
    <source>
        <dbReference type="ARBA" id="ARBA00023172"/>
    </source>
</evidence>
<dbReference type="InterPro" id="IPR025827">
    <property type="entry name" value="Zn_ribbon_recom_dom"/>
</dbReference>
<evidence type="ECO:0000256" key="1">
    <source>
        <dbReference type="ARBA" id="ARBA00022908"/>
    </source>
</evidence>
<dbReference type="Pfam" id="PF13408">
    <property type="entry name" value="Zn_ribbon_recom"/>
    <property type="match status" value="1"/>
</dbReference>
<evidence type="ECO:0000256" key="6">
    <source>
        <dbReference type="SAM" id="Coils"/>
    </source>
</evidence>
<dbReference type="PANTHER" id="PTHR30461:SF23">
    <property type="entry name" value="DNA RECOMBINASE-RELATED"/>
    <property type="match status" value="1"/>
</dbReference>
<dbReference type="InterPro" id="IPR006118">
    <property type="entry name" value="Recombinase_CS"/>
</dbReference>
<dbReference type="GO" id="GO:0003677">
    <property type="term" value="F:DNA binding"/>
    <property type="evidence" value="ECO:0007669"/>
    <property type="project" value="UniProtKB-KW"/>
</dbReference>
<evidence type="ECO:0000313" key="9">
    <source>
        <dbReference type="EMBL" id="AEG14549.1"/>
    </source>
</evidence>
<evidence type="ECO:0000259" key="8">
    <source>
        <dbReference type="PROSITE" id="PS51737"/>
    </source>
</evidence>
<proteinExistence type="predicted"/>
<evidence type="ECO:0000256" key="2">
    <source>
        <dbReference type="ARBA" id="ARBA00023125"/>
    </source>
</evidence>
<dbReference type="InterPro" id="IPR038109">
    <property type="entry name" value="DNA_bind_recomb_sf"/>
</dbReference>
<dbReference type="GO" id="GO:0000150">
    <property type="term" value="F:DNA strand exchange activity"/>
    <property type="evidence" value="ECO:0007669"/>
    <property type="project" value="InterPro"/>
</dbReference>
<dbReference type="PANTHER" id="PTHR30461">
    <property type="entry name" value="DNA-INVERTASE FROM LAMBDOID PROPHAGE"/>
    <property type="match status" value="1"/>
</dbReference>
<dbReference type="InterPro" id="IPR006119">
    <property type="entry name" value="Resolv_N"/>
</dbReference>
<dbReference type="Pfam" id="PF07508">
    <property type="entry name" value="Recombinase"/>
    <property type="match status" value="1"/>
</dbReference>